<keyword evidence="4" id="KW-0378">Hydrolase</keyword>
<sequence>MQHFIISGLLVVALSGLAAARLPDGRLHANFPPRPIAHLTGTPPSDGVVHARTGATIPPYDTTYYFEQLIDHNNPGLGTFQQRYWHTWEFYEPGGPIILMTPGESNADGFDFYLTNATIPGQIAQQQNGATIVLEHRFYGYSNPFSDLSVASLRYHTIQQAIDDLEYFADNVELPMPGGDAVGPDQAPWIMVGGSYAGALTSWTMVDKPGLFWAGYSSSGVAESIVDFWAYFEPIRQFMPQNCSVDVQAVIAHVDLVFTTGTPSEINALKAQFGMSNVPHLEDVAGALRNNLWDWQKLQPYTGPGAAFFRFCDALEVKNGVNAPATGWGLDHALSAWGSYFRNTYYSLVCGDSDPATCFGTHDTSQSYWTDDTVGNDDRSWRWIVCNEVGFFQDSAPVNRPTLVSRLVQPIGDEVRNYAHQLFTSIGDNRFFLSDQRQCVQMFPGAFNSPSVPKADQTNAAYGGWNATVDRLFSVNGQRDPWRDATVSAEDATTVSTVNQPVALGDGFHCSDLLTASAYYDATIARVQSQALASMKTWLEDWQPGGAERQSAKWSPT</sequence>
<evidence type="ECO:0000256" key="3">
    <source>
        <dbReference type="ARBA" id="ARBA00022729"/>
    </source>
</evidence>
<accession>A0A4S4M872</accession>
<feature type="chain" id="PRO_5020798379" description="Peptidase S28" evidence="6">
    <location>
        <begin position="21"/>
        <end position="557"/>
    </location>
</feature>
<dbReference type="OrthoDB" id="1735038at2759"/>
<dbReference type="InterPro" id="IPR029058">
    <property type="entry name" value="AB_hydrolase_fold"/>
</dbReference>
<dbReference type="InterPro" id="IPR008758">
    <property type="entry name" value="Peptidase_S28"/>
</dbReference>
<dbReference type="GO" id="GO:0070008">
    <property type="term" value="F:serine-type exopeptidase activity"/>
    <property type="evidence" value="ECO:0007669"/>
    <property type="project" value="InterPro"/>
</dbReference>
<evidence type="ECO:0000313" key="8">
    <source>
        <dbReference type="Proteomes" id="UP000310158"/>
    </source>
</evidence>
<dbReference type="SUPFAM" id="SSF53474">
    <property type="entry name" value="alpha/beta-Hydrolases"/>
    <property type="match status" value="1"/>
</dbReference>
<dbReference type="PANTHER" id="PTHR11010:SF23">
    <property type="entry name" value="SERINE PEPTIDASE"/>
    <property type="match status" value="1"/>
</dbReference>
<dbReference type="Gene3D" id="3.40.50.1820">
    <property type="entry name" value="alpha/beta hydrolase"/>
    <property type="match status" value="2"/>
</dbReference>
<dbReference type="PANTHER" id="PTHR11010">
    <property type="entry name" value="PROTEASE S28 PRO-X CARBOXYPEPTIDASE-RELATED"/>
    <property type="match status" value="1"/>
</dbReference>
<evidence type="ECO:0000256" key="5">
    <source>
        <dbReference type="ARBA" id="ARBA00023180"/>
    </source>
</evidence>
<evidence type="ECO:0000313" key="7">
    <source>
        <dbReference type="EMBL" id="THH21532.1"/>
    </source>
</evidence>
<evidence type="ECO:0000256" key="1">
    <source>
        <dbReference type="ARBA" id="ARBA00011079"/>
    </source>
</evidence>
<evidence type="ECO:0000256" key="6">
    <source>
        <dbReference type="SAM" id="SignalP"/>
    </source>
</evidence>
<protein>
    <recommendedName>
        <fullName evidence="9">Peptidase S28</fullName>
    </recommendedName>
</protein>
<keyword evidence="5" id="KW-0325">Glycoprotein</keyword>
<reference evidence="7 8" key="1">
    <citation type="submission" date="2019-02" db="EMBL/GenBank/DDBJ databases">
        <title>Genome sequencing of the rare red list fungi Bondarzewia mesenterica.</title>
        <authorList>
            <person name="Buettner E."/>
            <person name="Kellner H."/>
        </authorList>
    </citation>
    <scope>NUCLEOTIDE SEQUENCE [LARGE SCALE GENOMIC DNA]</scope>
    <source>
        <strain evidence="7 8">DSM 108281</strain>
    </source>
</reference>
<comment type="similarity">
    <text evidence="1">Belongs to the peptidase S28 family.</text>
</comment>
<keyword evidence="2" id="KW-0645">Protease</keyword>
<proteinExistence type="inferred from homology"/>
<gene>
    <name evidence="7" type="ORF">EW146_g3</name>
</gene>
<dbReference type="Pfam" id="PF05577">
    <property type="entry name" value="Peptidase_S28"/>
    <property type="match status" value="1"/>
</dbReference>
<dbReference type="EMBL" id="SGPL01000001">
    <property type="protein sequence ID" value="THH21532.1"/>
    <property type="molecule type" value="Genomic_DNA"/>
</dbReference>
<dbReference type="GO" id="GO:0006508">
    <property type="term" value="P:proteolysis"/>
    <property type="evidence" value="ECO:0007669"/>
    <property type="project" value="UniProtKB-KW"/>
</dbReference>
<evidence type="ECO:0008006" key="9">
    <source>
        <dbReference type="Google" id="ProtNLM"/>
    </source>
</evidence>
<comment type="caution">
    <text evidence="7">The sequence shown here is derived from an EMBL/GenBank/DDBJ whole genome shotgun (WGS) entry which is preliminary data.</text>
</comment>
<dbReference type="GO" id="GO:0008239">
    <property type="term" value="F:dipeptidyl-peptidase activity"/>
    <property type="evidence" value="ECO:0007669"/>
    <property type="project" value="TreeGrafter"/>
</dbReference>
<keyword evidence="3 6" id="KW-0732">Signal</keyword>
<evidence type="ECO:0000256" key="2">
    <source>
        <dbReference type="ARBA" id="ARBA00022670"/>
    </source>
</evidence>
<feature type="signal peptide" evidence="6">
    <location>
        <begin position="1"/>
        <end position="20"/>
    </location>
</feature>
<name>A0A4S4M872_9AGAM</name>
<dbReference type="AlphaFoldDB" id="A0A4S4M872"/>
<dbReference type="Proteomes" id="UP000310158">
    <property type="component" value="Unassembled WGS sequence"/>
</dbReference>
<evidence type="ECO:0000256" key="4">
    <source>
        <dbReference type="ARBA" id="ARBA00022801"/>
    </source>
</evidence>
<organism evidence="7 8">
    <name type="scientific">Bondarzewia mesenterica</name>
    <dbReference type="NCBI Taxonomy" id="1095465"/>
    <lineage>
        <taxon>Eukaryota</taxon>
        <taxon>Fungi</taxon>
        <taxon>Dikarya</taxon>
        <taxon>Basidiomycota</taxon>
        <taxon>Agaricomycotina</taxon>
        <taxon>Agaricomycetes</taxon>
        <taxon>Russulales</taxon>
        <taxon>Bondarzewiaceae</taxon>
        <taxon>Bondarzewia</taxon>
    </lineage>
</organism>
<keyword evidence="8" id="KW-1185">Reference proteome</keyword>